<dbReference type="NCBIfam" id="NF045726">
    <property type="entry name" value="XXplasma_LP"/>
    <property type="match status" value="1"/>
</dbReference>
<evidence type="ECO:0008006" key="3">
    <source>
        <dbReference type="Google" id="ProtNLM"/>
    </source>
</evidence>
<gene>
    <name evidence="1" type="ORF">C5T88_00035</name>
</gene>
<protein>
    <recommendedName>
        <fullName evidence="3">Lipoprotein</fullName>
    </recommendedName>
</protein>
<reference evidence="2" key="1">
    <citation type="submission" date="2018-02" db="EMBL/GenBank/DDBJ databases">
        <title>Firefly genomes illuminate parallel origins of bioluminescence in beetles.</title>
        <authorList>
            <person name="Fallon T.R."/>
            <person name="Lower S.E.S."/>
            <person name="Behringer M."/>
            <person name="Weng J.-K."/>
        </authorList>
    </citation>
    <scope>NUCLEOTIDE SEQUENCE [LARGE SCALE GENOMIC DNA]</scope>
</reference>
<dbReference type="PROSITE" id="PS51257">
    <property type="entry name" value="PROKAR_LIPOPROTEIN"/>
    <property type="match status" value="1"/>
</dbReference>
<dbReference type="EMBL" id="CP027019">
    <property type="protein sequence ID" value="AVP48983.1"/>
    <property type="molecule type" value="Genomic_DNA"/>
</dbReference>
<dbReference type="RefSeq" id="WP_303662328.1">
    <property type="nucleotide sequence ID" value="NZ_CP027019.1"/>
</dbReference>
<proteinExistence type="predicted"/>
<dbReference type="NCBIfam" id="NF038029">
    <property type="entry name" value="LP_plasma"/>
    <property type="match status" value="1"/>
</dbReference>
<evidence type="ECO:0000313" key="2">
    <source>
        <dbReference type="Proteomes" id="UP000239250"/>
    </source>
</evidence>
<dbReference type="InterPro" id="IPR054816">
    <property type="entry name" value="Lipoprotein_mollicutes-type_CS"/>
</dbReference>
<name>A0A2S0NIZ7_9MOLU</name>
<dbReference type="AlphaFoldDB" id="A0A2S0NIZ7"/>
<organism evidence="1 2">
    <name type="scientific">Williamsoniiplasma luminosum</name>
    <dbReference type="NCBI Taxonomy" id="214888"/>
    <lineage>
        <taxon>Bacteria</taxon>
        <taxon>Bacillati</taxon>
        <taxon>Mycoplasmatota</taxon>
        <taxon>Mollicutes</taxon>
        <taxon>Entomoplasmatales</taxon>
        <taxon>Williamsoniiplasma</taxon>
    </lineage>
</organism>
<dbReference type="Proteomes" id="UP000239250">
    <property type="component" value="Chromosome"/>
</dbReference>
<sequence>MKKLLTLLGSIGMIVGTVATVIACNPEKMKKTDIGAVKDIKKSLTHLTNENKETIINEFVQINKDVKGLENLKNKDLEATVNEIEKNAIITVKDDSKEFTGKVVVTYTIKVDKPKIQLSTIIQTTILGEIDKKEEESIRAVVLKKNPESAKATYKVSGIGKNSATLTGTGEYAGDVAVKYQIKLQMVKKGDIKKVIEDVLKEPVINDIDAWNKIENALNKDNWGDKVSWNIEEIEDQNKFTIKLTAKSGYELDDPTPFDVTYKTTDLIDDLKNAIHAITDTEIPFENGEIAKKEIEDLLKEEPWTTKLEGTVTIFEDQEKYSVVLTAKPGYKLESETTITGTVKFATKATR</sequence>
<evidence type="ECO:0000313" key="1">
    <source>
        <dbReference type="EMBL" id="AVP48983.1"/>
    </source>
</evidence>
<accession>A0A2S0NIZ7</accession>